<keyword evidence="1" id="KW-0812">Transmembrane</keyword>
<keyword evidence="3" id="KW-1185">Reference proteome</keyword>
<feature type="transmembrane region" description="Helical" evidence="1">
    <location>
        <begin position="171"/>
        <end position="190"/>
    </location>
</feature>
<keyword evidence="1" id="KW-0472">Membrane</keyword>
<dbReference type="InterPro" id="IPR010699">
    <property type="entry name" value="DUF1275"/>
</dbReference>
<accession>A0ABW1F7Y0</accession>
<protein>
    <submittedName>
        <fullName evidence="2">YoaK family protein</fullName>
    </submittedName>
</protein>
<feature type="transmembrane region" description="Helical" evidence="1">
    <location>
        <begin position="196"/>
        <end position="215"/>
    </location>
</feature>
<evidence type="ECO:0000313" key="2">
    <source>
        <dbReference type="EMBL" id="MFC5889828.1"/>
    </source>
</evidence>
<proteinExistence type="predicted"/>
<organism evidence="2 3">
    <name type="scientific">Kitasatospora aburaviensis</name>
    <dbReference type="NCBI Taxonomy" id="67265"/>
    <lineage>
        <taxon>Bacteria</taxon>
        <taxon>Bacillati</taxon>
        <taxon>Actinomycetota</taxon>
        <taxon>Actinomycetes</taxon>
        <taxon>Kitasatosporales</taxon>
        <taxon>Streptomycetaceae</taxon>
        <taxon>Kitasatospora</taxon>
    </lineage>
</organism>
<dbReference type="PANTHER" id="PTHR37314">
    <property type="entry name" value="SLR0142 PROTEIN"/>
    <property type="match status" value="1"/>
</dbReference>
<dbReference type="EMBL" id="JBHSOD010000066">
    <property type="protein sequence ID" value="MFC5889828.1"/>
    <property type="molecule type" value="Genomic_DNA"/>
</dbReference>
<dbReference type="PANTHER" id="PTHR37314:SF4">
    <property type="entry name" value="UPF0700 TRANSMEMBRANE PROTEIN YOAK"/>
    <property type="match status" value="1"/>
</dbReference>
<comment type="caution">
    <text evidence="2">The sequence shown here is derived from an EMBL/GenBank/DDBJ whole genome shotgun (WGS) entry which is preliminary data.</text>
</comment>
<evidence type="ECO:0000313" key="3">
    <source>
        <dbReference type="Proteomes" id="UP001596067"/>
    </source>
</evidence>
<gene>
    <name evidence="2" type="ORF">ACFP0N_33165</name>
</gene>
<dbReference type="Pfam" id="PF06912">
    <property type="entry name" value="DUF1275"/>
    <property type="match status" value="1"/>
</dbReference>
<name>A0ABW1F7Y0_9ACTN</name>
<sequence length="232" mass="24535">MVTIHRRTDKLPTGALLASVGGFLDAYTLTRHGVFANLQSGNVVLFCVQVTSRHWHAAALRLVPVAAFIIGALAVELLGTPRAVTIVRRPIRLVLTIEIALLTALAALPGDVPAPVTTVTVSFVAALQFSTFTTLDGAPYATLMTTGNLRQCVVAVHQCLTRRDRASARRAQLYGVIVAAFSSGALVGVICTRRFGEPAIAVAAGLLLGVLALLIRESRQWERASGEASANT</sequence>
<reference evidence="3" key="1">
    <citation type="journal article" date="2019" name="Int. J. Syst. Evol. Microbiol.">
        <title>The Global Catalogue of Microorganisms (GCM) 10K type strain sequencing project: providing services to taxonomists for standard genome sequencing and annotation.</title>
        <authorList>
            <consortium name="The Broad Institute Genomics Platform"/>
            <consortium name="The Broad Institute Genome Sequencing Center for Infectious Disease"/>
            <person name="Wu L."/>
            <person name="Ma J."/>
        </authorList>
    </citation>
    <scope>NUCLEOTIDE SEQUENCE [LARGE SCALE GENOMIC DNA]</scope>
    <source>
        <strain evidence="3">CGMCC 4.1469</strain>
    </source>
</reference>
<feature type="transmembrane region" description="Helical" evidence="1">
    <location>
        <begin position="58"/>
        <end position="79"/>
    </location>
</feature>
<dbReference type="Proteomes" id="UP001596067">
    <property type="component" value="Unassembled WGS sequence"/>
</dbReference>
<evidence type="ECO:0000256" key="1">
    <source>
        <dbReference type="SAM" id="Phobius"/>
    </source>
</evidence>
<dbReference type="RefSeq" id="WP_313761422.1">
    <property type="nucleotide sequence ID" value="NZ_BAAAVH010000040.1"/>
</dbReference>
<keyword evidence="1" id="KW-1133">Transmembrane helix</keyword>